<dbReference type="SUPFAM" id="SSF56672">
    <property type="entry name" value="DNA/RNA polymerases"/>
    <property type="match status" value="1"/>
</dbReference>
<dbReference type="OrthoDB" id="2015537at2759"/>
<dbReference type="InterPro" id="IPR015422">
    <property type="entry name" value="PyrdxlP-dep_Trfase_small"/>
</dbReference>
<keyword evidence="7" id="KW-0548">Nucleotidyltransferase</keyword>
<evidence type="ECO:0000256" key="2">
    <source>
        <dbReference type="ARBA" id="ARBA00005011"/>
    </source>
</evidence>
<feature type="compositionally biased region" description="Basic residues" evidence="15">
    <location>
        <begin position="303"/>
        <end position="315"/>
    </location>
</feature>
<dbReference type="PANTHER" id="PTHR42885:SF2">
    <property type="entry name" value="HISTIDINOL-PHOSPHATE AMINOTRANSFERASE"/>
    <property type="match status" value="1"/>
</dbReference>
<dbReference type="FunFam" id="3.10.10.10:FF:000007">
    <property type="entry name" value="Retrovirus-related Pol polyprotein from transposon 17.6-like Protein"/>
    <property type="match status" value="1"/>
</dbReference>
<evidence type="ECO:0000256" key="5">
    <source>
        <dbReference type="ARBA" id="ARBA00022670"/>
    </source>
</evidence>
<keyword evidence="14" id="KW-0175">Coiled coil</keyword>
<dbReference type="STRING" id="69332.A0A388LTJ2"/>
<dbReference type="InterPro" id="IPR004839">
    <property type="entry name" value="Aminotransferase_I/II_large"/>
</dbReference>
<dbReference type="EC" id="2.6.1.9" evidence="3"/>
<dbReference type="SUPFAM" id="SSF53383">
    <property type="entry name" value="PLP-dependent transferases"/>
    <property type="match status" value="3"/>
</dbReference>
<dbReference type="InterPro" id="IPR043502">
    <property type="entry name" value="DNA/RNA_pol_sf"/>
</dbReference>
<dbReference type="Pfam" id="PF00078">
    <property type="entry name" value="RVT_1"/>
    <property type="match status" value="1"/>
</dbReference>
<feature type="coiled-coil region" evidence="14">
    <location>
        <begin position="355"/>
        <end position="389"/>
    </location>
</feature>
<feature type="domain" description="Reverse transcriptase/retrotransposon-derived protein RNase H-like" evidence="18">
    <location>
        <begin position="907"/>
        <end position="998"/>
    </location>
</feature>
<dbReference type="PANTHER" id="PTHR42885">
    <property type="entry name" value="HISTIDINOL-PHOSPHATE AMINOTRANSFERASE-RELATED"/>
    <property type="match status" value="1"/>
</dbReference>
<evidence type="ECO:0000256" key="1">
    <source>
        <dbReference type="ARBA" id="ARBA00001933"/>
    </source>
</evidence>
<evidence type="ECO:0000256" key="6">
    <source>
        <dbReference type="ARBA" id="ARBA00022679"/>
    </source>
</evidence>
<organism evidence="19 20">
    <name type="scientific">Chara braunii</name>
    <name type="common">Braun's stonewort</name>
    <dbReference type="NCBI Taxonomy" id="69332"/>
    <lineage>
        <taxon>Eukaryota</taxon>
        <taxon>Viridiplantae</taxon>
        <taxon>Streptophyta</taxon>
        <taxon>Charophyceae</taxon>
        <taxon>Charales</taxon>
        <taxon>Characeae</taxon>
        <taxon>Chara</taxon>
    </lineage>
</organism>
<dbReference type="GO" id="GO:0030170">
    <property type="term" value="F:pyridoxal phosphate binding"/>
    <property type="evidence" value="ECO:0007669"/>
    <property type="project" value="InterPro"/>
</dbReference>
<feature type="domain" description="Aminotransferase class I/classII large" evidence="17">
    <location>
        <begin position="185"/>
        <end position="285"/>
    </location>
</feature>
<dbReference type="GO" id="GO:0003964">
    <property type="term" value="F:RNA-directed DNA polymerase activity"/>
    <property type="evidence" value="ECO:0007669"/>
    <property type="project" value="UniProtKB-KW"/>
</dbReference>
<dbReference type="InterPro" id="IPR043128">
    <property type="entry name" value="Rev_trsase/Diguanyl_cyclase"/>
</dbReference>
<comment type="catalytic activity">
    <reaction evidence="13">
        <text>L-histidinol phosphate + 2-oxoglutarate = 3-(imidazol-4-yl)-2-oxopropyl phosphate + L-glutamate</text>
        <dbReference type="Rhea" id="RHEA:23744"/>
        <dbReference type="ChEBI" id="CHEBI:16810"/>
        <dbReference type="ChEBI" id="CHEBI:29985"/>
        <dbReference type="ChEBI" id="CHEBI:57766"/>
        <dbReference type="ChEBI" id="CHEBI:57980"/>
        <dbReference type="EC" id="2.6.1.9"/>
    </reaction>
</comment>
<dbReference type="Gramene" id="GBG85630">
    <property type="protein sequence ID" value="GBG85630"/>
    <property type="gene ID" value="CBR_g40358"/>
</dbReference>
<feature type="domain" description="Aminotransferase class I/classII large" evidence="17">
    <location>
        <begin position="1249"/>
        <end position="1308"/>
    </location>
</feature>
<evidence type="ECO:0000259" key="16">
    <source>
        <dbReference type="Pfam" id="PF00078"/>
    </source>
</evidence>
<dbReference type="Gene3D" id="3.90.1150.10">
    <property type="entry name" value="Aspartate Aminotransferase, domain 1"/>
    <property type="match status" value="1"/>
</dbReference>
<evidence type="ECO:0000313" key="19">
    <source>
        <dbReference type="EMBL" id="GBG85630.1"/>
    </source>
</evidence>
<dbReference type="CDD" id="cd01647">
    <property type="entry name" value="RT_LTR"/>
    <property type="match status" value="1"/>
</dbReference>
<evidence type="ECO:0000256" key="7">
    <source>
        <dbReference type="ARBA" id="ARBA00022695"/>
    </source>
</evidence>
<dbReference type="InterPro" id="IPR015424">
    <property type="entry name" value="PyrdxlP-dep_Trfase"/>
</dbReference>
<evidence type="ECO:0000313" key="20">
    <source>
        <dbReference type="Proteomes" id="UP000265515"/>
    </source>
</evidence>
<keyword evidence="10" id="KW-0378">Hydrolase</keyword>
<evidence type="ECO:0000256" key="9">
    <source>
        <dbReference type="ARBA" id="ARBA00022759"/>
    </source>
</evidence>
<dbReference type="GO" id="GO:0006508">
    <property type="term" value="P:proteolysis"/>
    <property type="evidence" value="ECO:0007669"/>
    <property type="project" value="UniProtKB-KW"/>
</dbReference>
<dbReference type="GO" id="GO:0004400">
    <property type="term" value="F:histidinol-phosphate transaminase activity"/>
    <property type="evidence" value="ECO:0007669"/>
    <property type="project" value="UniProtKB-EC"/>
</dbReference>
<gene>
    <name evidence="19" type="ORF">CBR_g40358</name>
</gene>
<comment type="pathway">
    <text evidence="2">Amino-acid biosynthesis; L-histidine biosynthesis; L-histidine from 5-phospho-alpha-D-ribose 1-diphosphate: step 7/9.</text>
</comment>
<keyword evidence="20" id="KW-1185">Reference proteome</keyword>
<dbReference type="Pfam" id="PF00155">
    <property type="entry name" value="Aminotran_1_2"/>
    <property type="match status" value="3"/>
</dbReference>
<proteinExistence type="predicted"/>
<feature type="compositionally biased region" description="Polar residues" evidence="15">
    <location>
        <begin position="623"/>
        <end position="645"/>
    </location>
</feature>
<keyword evidence="12" id="KW-0695">RNA-directed DNA polymerase</keyword>
<keyword evidence="11" id="KW-0663">Pyridoxal phosphate</keyword>
<feature type="region of interest" description="Disordered" evidence="15">
    <location>
        <begin position="292"/>
        <end position="315"/>
    </location>
</feature>
<feature type="region of interest" description="Disordered" evidence="15">
    <location>
        <begin position="602"/>
        <end position="695"/>
    </location>
</feature>
<dbReference type="GO" id="GO:0008233">
    <property type="term" value="F:peptidase activity"/>
    <property type="evidence" value="ECO:0007669"/>
    <property type="project" value="UniProtKB-KW"/>
</dbReference>
<evidence type="ECO:0000256" key="12">
    <source>
        <dbReference type="ARBA" id="ARBA00022918"/>
    </source>
</evidence>
<dbReference type="InterPro" id="IPR000477">
    <property type="entry name" value="RT_dom"/>
</dbReference>
<evidence type="ECO:0000259" key="17">
    <source>
        <dbReference type="Pfam" id="PF00155"/>
    </source>
</evidence>
<evidence type="ECO:0000256" key="15">
    <source>
        <dbReference type="SAM" id="MobiDB-lite"/>
    </source>
</evidence>
<name>A0A388LTJ2_CHABU</name>
<dbReference type="Gene3D" id="3.30.70.270">
    <property type="match status" value="2"/>
</dbReference>
<evidence type="ECO:0000256" key="8">
    <source>
        <dbReference type="ARBA" id="ARBA00022722"/>
    </source>
</evidence>
<dbReference type="Gene3D" id="3.40.640.10">
    <property type="entry name" value="Type I PLP-dependent aspartate aminotransferase-like (Major domain)"/>
    <property type="match status" value="3"/>
</dbReference>
<evidence type="ECO:0000256" key="4">
    <source>
        <dbReference type="ARBA" id="ARBA00022576"/>
    </source>
</evidence>
<keyword evidence="4" id="KW-0032">Aminotransferase</keyword>
<sequence>MAATAISGACLGNTEASSCSIAAMPVISMRSTAVTRAASTGPERQLFVASSRFCSRTAVAREGGFSAAPACPPGTPRKARSLACYLRTKEAMADWTAAAAIQLTDPVCHRAKVMAMAAGPAVPAGETTAIVPDIPVRSGGGASAEAADAEAASQFIRPHLRKLAPYTPIEPFEILSARLGFDVTEIVKLDANENLYGPPPEVLQALGSMDFPNIYPDPESRRLRAALSKDIGIEMEYLLAGCGADELIDLIMRCTLDPGDKIVDCPPTFTMYAFDAAVNGVEVVQDDVSDCRSQGDALGQQPQRRRRQRMQKKRREKVFGEEKVLLTMAAEWRTEAEGGAFSYSGLKISLLLSHLTDLLATCIAQQEDIHSLENEIEQVSSCLKQLEQRPVATLVASSSKTADRLDALEINVGTLTDGARAQQAATQQLEQRICTAAAGPSTSTCETIPKFDGQEIFSDSMKTDPIPWFRQFELKLELHHTSEDKKHAYLHSQSGGTCQAWLDNLLSTHEVVASELHTKISWADLKAAWHKWFQIEPSEHLAEQRLDCRVPMLGVNARRTDGLYGHQTLLHFEVVSDIIQRIDSSRGDSHYNCGALLQGRTDNRHGHGGQEPSSFACVRPEQRTTSVESGRGRGSNTIDPSSEAASANEGDRLAAARDGGRHSKDRGRGKSTTNTMSNPGPGAAAQDPWTHCGLPENLNAQTVKNVEPLPRIDNLLERLGGAKYLSKLDLKSGYHQISIRPNDRYKSAFKTRYGHFEWVVMPFGLTNALATFQATMTNEFRAMLDRFVPVYLDDILVYSRTLEDHLEHLRRVLETLRRTKYKANRDKCEFVRQELEYLGHFVTPEGISPLSDKIQAIQEWSEPRNVTDVRSFLGLAGYYQRFIKGYSKIAAHLTKLQCKDRPSDVSEDARGSFLALKAALLSAEVLCIYDPLLPTRVPPDALGYGIGVILEQYDGVDGHPVEYFSKKVPVVHSIDNARKEFQASVHALKRWQHFFLGRSQSQWVTDNNPLVFYKTQDTINSTIARWMAFIASLTSFLITSRGSQTILRMLFHGVRIIALPSIRPSRSMTTWGTPSSEATKPIPSFATSARIAPLLIRRHRTTGSKRGTCLSTRGGRTFSFQVTLTSIGGFLASSTTLPPPDTLESIERLADFASDFGGPAFSATSHTIASHARFVDAANPVIIAHMASCDHYRSPCAEGKRLPWTSPGRSLSTRPVWMGFSMGSTDSPSSPCFCLVAIMPRHQSWPRLPGFQIDVEGIKTAVKEHEPKAIFLTSPNNPDGSVLGDDDLLEILELPVLVILDEAYIEFAKIETRMLPGFQIDVEGIKTAVKEHEPKAIFLTSPNNPDGSVLGDDDLLEILELPVLVILDEAYIEFAKIETRMSWVKQFPNLIVLRTFSKRAECEKCLG</sequence>
<feature type="compositionally biased region" description="Basic and acidic residues" evidence="15">
    <location>
        <begin position="649"/>
        <end position="668"/>
    </location>
</feature>
<evidence type="ECO:0000256" key="13">
    <source>
        <dbReference type="ARBA" id="ARBA00047481"/>
    </source>
</evidence>
<evidence type="ECO:0000256" key="11">
    <source>
        <dbReference type="ARBA" id="ARBA00022898"/>
    </source>
</evidence>
<evidence type="ECO:0000256" key="10">
    <source>
        <dbReference type="ARBA" id="ARBA00022801"/>
    </source>
</evidence>
<keyword evidence="6" id="KW-0808">Transferase</keyword>
<keyword evidence="5" id="KW-0645">Protease</keyword>
<accession>A0A388LTJ2</accession>
<evidence type="ECO:0000256" key="14">
    <source>
        <dbReference type="SAM" id="Coils"/>
    </source>
</evidence>
<dbReference type="EMBL" id="BFEA01000527">
    <property type="protein sequence ID" value="GBG85630.1"/>
    <property type="molecule type" value="Genomic_DNA"/>
</dbReference>
<dbReference type="Pfam" id="PF17919">
    <property type="entry name" value="RT_RNaseH_2"/>
    <property type="match status" value="1"/>
</dbReference>
<dbReference type="Proteomes" id="UP000265515">
    <property type="component" value="Unassembled WGS sequence"/>
</dbReference>
<feature type="domain" description="Reverse transcriptase" evidence="16">
    <location>
        <begin position="698"/>
        <end position="840"/>
    </location>
</feature>
<keyword evidence="8" id="KW-0540">Nuclease</keyword>
<comment type="caution">
    <text evidence="19">The sequence shown here is derived from an EMBL/GenBank/DDBJ whole genome shotgun (WGS) entry which is preliminary data.</text>
</comment>
<dbReference type="InterPro" id="IPR015421">
    <property type="entry name" value="PyrdxlP-dep_Trfase_major"/>
</dbReference>
<feature type="domain" description="Aminotransferase class I/classII large" evidence="17">
    <location>
        <begin position="1310"/>
        <end position="1399"/>
    </location>
</feature>
<keyword evidence="9" id="KW-0255">Endonuclease</keyword>
<dbReference type="InterPro" id="IPR041577">
    <property type="entry name" value="RT_RNaseH_2"/>
</dbReference>
<evidence type="ECO:0000259" key="18">
    <source>
        <dbReference type="Pfam" id="PF17919"/>
    </source>
</evidence>
<comment type="cofactor">
    <cofactor evidence="1">
        <name>pyridoxal 5'-phosphate</name>
        <dbReference type="ChEBI" id="CHEBI:597326"/>
    </cofactor>
</comment>
<dbReference type="Gene3D" id="3.10.10.10">
    <property type="entry name" value="HIV Type 1 Reverse Transcriptase, subunit A, domain 1"/>
    <property type="match status" value="1"/>
</dbReference>
<evidence type="ECO:0000256" key="3">
    <source>
        <dbReference type="ARBA" id="ARBA00012748"/>
    </source>
</evidence>
<dbReference type="FunFam" id="3.30.70.270:FF:000020">
    <property type="entry name" value="Transposon Tf2-6 polyprotein-like Protein"/>
    <property type="match status" value="1"/>
</dbReference>
<dbReference type="GO" id="GO:0004519">
    <property type="term" value="F:endonuclease activity"/>
    <property type="evidence" value="ECO:0007669"/>
    <property type="project" value="UniProtKB-KW"/>
</dbReference>
<protein>
    <recommendedName>
        <fullName evidence="3">histidinol-phosphate transaminase</fullName>
        <ecNumber evidence="3">2.6.1.9</ecNumber>
    </recommendedName>
</protein>
<reference evidence="19 20" key="1">
    <citation type="journal article" date="2018" name="Cell">
        <title>The Chara Genome: Secondary Complexity and Implications for Plant Terrestrialization.</title>
        <authorList>
            <person name="Nishiyama T."/>
            <person name="Sakayama H."/>
            <person name="Vries J.D."/>
            <person name="Buschmann H."/>
            <person name="Saint-Marcoux D."/>
            <person name="Ullrich K.K."/>
            <person name="Haas F.B."/>
            <person name="Vanderstraeten L."/>
            <person name="Becker D."/>
            <person name="Lang D."/>
            <person name="Vosolsobe S."/>
            <person name="Rombauts S."/>
            <person name="Wilhelmsson P.K.I."/>
            <person name="Janitza P."/>
            <person name="Kern R."/>
            <person name="Heyl A."/>
            <person name="Rumpler F."/>
            <person name="Villalobos L.I.A.C."/>
            <person name="Clay J.M."/>
            <person name="Skokan R."/>
            <person name="Toyoda A."/>
            <person name="Suzuki Y."/>
            <person name="Kagoshima H."/>
            <person name="Schijlen E."/>
            <person name="Tajeshwar N."/>
            <person name="Catarino B."/>
            <person name="Hetherington A.J."/>
            <person name="Saltykova A."/>
            <person name="Bonnot C."/>
            <person name="Breuninger H."/>
            <person name="Symeonidi A."/>
            <person name="Radhakrishnan G.V."/>
            <person name="Van Nieuwerburgh F."/>
            <person name="Deforce D."/>
            <person name="Chang C."/>
            <person name="Karol K.G."/>
            <person name="Hedrich R."/>
            <person name="Ulvskov P."/>
            <person name="Glockner G."/>
            <person name="Delwiche C.F."/>
            <person name="Petrasek J."/>
            <person name="Van de Peer Y."/>
            <person name="Friml J."/>
            <person name="Beilby M."/>
            <person name="Dolan L."/>
            <person name="Kohara Y."/>
            <person name="Sugano S."/>
            <person name="Fujiyama A."/>
            <person name="Delaux P.-M."/>
            <person name="Quint M."/>
            <person name="TheiBen G."/>
            <person name="Hagemann M."/>
            <person name="Harholt J."/>
            <person name="Dunand C."/>
            <person name="Zachgo S."/>
            <person name="Langdale J."/>
            <person name="Maumus F."/>
            <person name="Straeten D.V.D."/>
            <person name="Gould S.B."/>
            <person name="Rensing S.A."/>
        </authorList>
    </citation>
    <scope>NUCLEOTIDE SEQUENCE [LARGE SCALE GENOMIC DNA]</scope>
    <source>
        <strain evidence="19 20">S276</strain>
    </source>
</reference>